<dbReference type="Proteomes" id="UP000814176">
    <property type="component" value="Unassembled WGS sequence"/>
</dbReference>
<organism evidence="1 2">
    <name type="scientific">Rhodofomes roseus</name>
    <dbReference type="NCBI Taxonomy" id="34475"/>
    <lineage>
        <taxon>Eukaryota</taxon>
        <taxon>Fungi</taxon>
        <taxon>Dikarya</taxon>
        <taxon>Basidiomycota</taxon>
        <taxon>Agaricomycotina</taxon>
        <taxon>Agaricomycetes</taxon>
        <taxon>Polyporales</taxon>
        <taxon>Rhodofomes</taxon>
    </lineage>
</organism>
<dbReference type="GeneID" id="72001867"/>
<dbReference type="RefSeq" id="XP_047773617.1">
    <property type="nucleotide sequence ID" value="XM_047921135.1"/>
</dbReference>
<proteinExistence type="predicted"/>
<evidence type="ECO:0000313" key="2">
    <source>
        <dbReference type="Proteomes" id="UP000814176"/>
    </source>
</evidence>
<protein>
    <recommendedName>
        <fullName evidence="3">SHSP domain-containing protein</fullName>
    </recommendedName>
</protein>
<evidence type="ECO:0000313" key="1">
    <source>
        <dbReference type="EMBL" id="KAH9830295.1"/>
    </source>
</evidence>
<gene>
    <name evidence="1" type="ORF">C8Q71DRAFT_717028</name>
</gene>
<comment type="caution">
    <text evidence="1">The sequence shown here is derived from an EMBL/GenBank/DDBJ whole genome shotgun (WGS) entry which is preliminary data.</text>
</comment>
<keyword evidence="2" id="KW-1185">Reference proteome</keyword>
<evidence type="ECO:0008006" key="3">
    <source>
        <dbReference type="Google" id="ProtNLM"/>
    </source>
</evidence>
<name>A0ABQ8K244_9APHY</name>
<dbReference type="EMBL" id="JADCUA010000032">
    <property type="protein sequence ID" value="KAH9830295.1"/>
    <property type="molecule type" value="Genomic_DNA"/>
</dbReference>
<sequence length="96" mass="10825">MLLQRSSDQYTFCARVPKGLCAEMVTVYVKRGCRLAVVADAWHLEHDAHYKWEIAFTPEDVNLRAAHVVLDVSGNLTLTVPRRAYASESCALPMFL</sequence>
<reference evidence="1 2" key="1">
    <citation type="journal article" date="2021" name="Environ. Microbiol.">
        <title>Gene family expansions and transcriptome signatures uncover fungal adaptations to wood decay.</title>
        <authorList>
            <person name="Hage H."/>
            <person name="Miyauchi S."/>
            <person name="Viragh M."/>
            <person name="Drula E."/>
            <person name="Min B."/>
            <person name="Chaduli D."/>
            <person name="Navarro D."/>
            <person name="Favel A."/>
            <person name="Norest M."/>
            <person name="Lesage-Meessen L."/>
            <person name="Balint B."/>
            <person name="Merenyi Z."/>
            <person name="de Eugenio L."/>
            <person name="Morin E."/>
            <person name="Martinez A.T."/>
            <person name="Baldrian P."/>
            <person name="Stursova M."/>
            <person name="Martinez M.J."/>
            <person name="Novotny C."/>
            <person name="Magnuson J.K."/>
            <person name="Spatafora J.W."/>
            <person name="Maurice S."/>
            <person name="Pangilinan J."/>
            <person name="Andreopoulos W."/>
            <person name="LaButti K."/>
            <person name="Hundley H."/>
            <person name="Na H."/>
            <person name="Kuo A."/>
            <person name="Barry K."/>
            <person name="Lipzen A."/>
            <person name="Henrissat B."/>
            <person name="Riley R."/>
            <person name="Ahrendt S."/>
            <person name="Nagy L.G."/>
            <person name="Grigoriev I.V."/>
            <person name="Martin F."/>
            <person name="Rosso M.N."/>
        </authorList>
    </citation>
    <scope>NUCLEOTIDE SEQUENCE [LARGE SCALE GENOMIC DNA]</scope>
    <source>
        <strain evidence="1 2">CIRM-BRFM 1785</strain>
    </source>
</reference>
<accession>A0ABQ8K244</accession>